<dbReference type="Gene3D" id="3.90.470.20">
    <property type="entry name" value="4'-phosphopantetheinyl transferase domain"/>
    <property type="match status" value="1"/>
</dbReference>
<feature type="compositionally biased region" description="Low complexity" evidence="2">
    <location>
        <begin position="99"/>
        <end position="112"/>
    </location>
</feature>
<comment type="caution">
    <text evidence="4">The sequence shown here is derived from an EMBL/GenBank/DDBJ whole genome shotgun (WGS) entry which is preliminary data.</text>
</comment>
<sequence length="229" mass="24095">MSLQGVGVDVADIRRFARLLAMRGSGFAVRWFTDAEIAQCMAAATPATAFAMRYAAKEAVWKALGPANGPGRCRGGGSPCSRTLPDLCRSASRARRPSSRLSPASPRCVSRPCPGPGWPSPPPSPTEPRMRGEHARRWGGSSDLFVSVVCRGLFLRGWGGPPTLSLRVFSPAPGVKDGLRPPASPAASRSLTPGSGEKRFGWLSGRRPGCDAAEEGRSLTAKVGVDLGK</sequence>
<evidence type="ECO:0000313" key="4">
    <source>
        <dbReference type="EMBL" id="NGN93019.1"/>
    </source>
</evidence>
<evidence type="ECO:0000256" key="2">
    <source>
        <dbReference type="SAM" id="MobiDB-lite"/>
    </source>
</evidence>
<dbReference type="SUPFAM" id="SSF56214">
    <property type="entry name" value="4'-phosphopantetheinyl transferase"/>
    <property type="match status" value="1"/>
</dbReference>
<organism evidence="4 5">
    <name type="scientific">Nocardioides turkmenicus</name>
    <dbReference type="NCBI Taxonomy" id="2711220"/>
    <lineage>
        <taxon>Bacteria</taxon>
        <taxon>Bacillati</taxon>
        <taxon>Actinomycetota</taxon>
        <taxon>Actinomycetes</taxon>
        <taxon>Propionibacteriales</taxon>
        <taxon>Nocardioidaceae</taxon>
        <taxon>Nocardioides</taxon>
    </lineage>
</organism>
<feature type="domain" description="4'-phosphopantetheinyl transferase" evidence="3">
    <location>
        <begin position="5"/>
        <end position="68"/>
    </location>
</feature>
<dbReference type="GO" id="GO:0008897">
    <property type="term" value="F:holo-[acyl-carrier-protein] synthase activity"/>
    <property type="evidence" value="ECO:0007669"/>
    <property type="project" value="InterPro"/>
</dbReference>
<evidence type="ECO:0000256" key="1">
    <source>
        <dbReference type="ARBA" id="ARBA00022679"/>
    </source>
</evidence>
<feature type="compositionally biased region" description="Pro residues" evidence="2">
    <location>
        <begin position="113"/>
        <end position="126"/>
    </location>
</feature>
<protein>
    <submittedName>
        <fullName evidence="4">4'-phosphopantetheinyl transferase superfamily protein</fullName>
    </submittedName>
</protein>
<dbReference type="InterPro" id="IPR037143">
    <property type="entry name" value="4-PPantetheinyl_Trfase_dom_sf"/>
</dbReference>
<name>A0A6M1R5T1_9ACTN</name>
<reference evidence="4 5" key="1">
    <citation type="submission" date="2020-02" db="EMBL/GenBank/DDBJ databases">
        <title>Whole-genome analyses of novel actinobacteria.</title>
        <authorList>
            <person name="Sahin N."/>
        </authorList>
    </citation>
    <scope>NUCLEOTIDE SEQUENCE [LARGE SCALE GENOMIC DNA]</scope>
    <source>
        <strain evidence="4 5">KC13</strain>
    </source>
</reference>
<keyword evidence="1 4" id="KW-0808">Transferase</keyword>
<dbReference type="AlphaFoldDB" id="A0A6M1R5T1"/>
<dbReference type="Proteomes" id="UP000483261">
    <property type="component" value="Unassembled WGS sequence"/>
</dbReference>
<dbReference type="EMBL" id="JAALAA010000007">
    <property type="protein sequence ID" value="NGN93019.1"/>
    <property type="molecule type" value="Genomic_DNA"/>
</dbReference>
<dbReference type="Pfam" id="PF01648">
    <property type="entry name" value="ACPS"/>
    <property type="match status" value="1"/>
</dbReference>
<gene>
    <name evidence="4" type="ORF">G5C66_09760</name>
</gene>
<evidence type="ECO:0000313" key="5">
    <source>
        <dbReference type="Proteomes" id="UP000483261"/>
    </source>
</evidence>
<dbReference type="InterPro" id="IPR008278">
    <property type="entry name" value="4-PPantetheinyl_Trfase_dom"/>
</dbReference>
<feature type="region of interest" description="Disordered" evidence="2">
    <location>
        <begin position="177"/>
        <end position="215"/>
    </location>
</feature>
<keyword evidence="5" id="KW-1185">Reference proteome</keyword>
<dbReference type="GO" id="GO:0000287">
    <property type="term" value="F:magnesium ion binding"/>
    <property type="evidence" value="ECO:0007669"/>
    <property type="project" value="InterPro"/>
</dbReference>
<accession>A0A6M1R5T1</accession>
<proteinExistence type="predicted"/>
<feature type="region of interest" description="Disordered" evidence="2">
    <location>
        <begin position="91"/>
        <end position="135"/>
    </location>
</feature>
<evidence type="ECO:0000259" key="3">
    <source>
        <dbReference type="Pfam" id="PF01648"/>
    </source>
</evidence>